<feature type="transmembrane region" description="Helical" evidence="1">
    <location>
        <begin position="270"/>
        <end position="291"/>
    </location>
</feature>
<protein>
    <recommendedName>
        <fullName evidence="4">TrbL/VirB6 plasmid conjugal transfer protein</fullName>
    </recommendedName>
</protein>
<keyword evidence="1" id="KW-1133">Transmembrane helix</keyword>
<feature type="transmembrane region" description="Helical" evidence="1">
    <location>
        <begin position="43"/>
        <end position="66"/>
    </location>
</feature>
<feature type="transmembrane region" description="Helical" evidence="1">
    <location>
        <begin position="241"/>
        <end position="263"/>
    </location>
</feature>
<evidence type="ECO:0008006" key="4">
    <source>
        <dbReference type="Google" id="ProtNLM"/>
    </source>
</evidence>
<keyword evidence="1" id="KW-0472">Membrane</keyword>
<feature type="transmembrane region" description="Helical" evidence="1">
    <location>
        <begin position="211"/>
        <end position="229"/>
    </location>
</feature>
<organism evidence="2 3">
    <name type="scientific">Kribbella deserti</name>
    <dbReference type="NCBI Taxonomy" id="1926257"/>
    <lineage>
        <taxon>Bacteria</taxon>
        <taxon>Bacillati</taxon>
        <taxon>Actinomycetota</taxon>
        <taxon>Actinomycetes</taxon>
        <taxon>Propionibacteriales</taxon>
        <taxon>Kribbellaceae</taxon>
        <taxon>Kribbella</taxon>
    </lineage>
</organism>
<dbReference type="Pfam" id="PF19590">
    <property type="entry name" value="TrbL_3"/>
    <property type="match status" value="1"/>
</dbReference>
<evidence type="ECO:0000313" key="2">
    <source>
        <dbReference type="EMBL" id="MFC0624917.1"/>
    </source>
</evidence>
<keyword evidence="3" id="KW-1185">Reference proteome</keyword>
<proteinExistence type="predicted"/>
<evidence type="ECO:0000313" key="3">
    <source>
        <dbReference type="Proteomes" id="UP001589890"/>
    </source>
</evidence>
<dbReference type="Proteomes" id="UP001589890">
    <property type="component" value="Unassembled WGS sequence"/>
</dbReference>
<keyword evidence="1" id="KW-0812">Transmembrane</keyword>
<comment type="caution">
    <text evidence="2">The sequence shown here is derived from an EMBL/GenBank/DDBJ whole genome shotgun (WGS) entry which is preliminary data.</text>
</comment>
<accession>A0ABV6QMF1</accession>
<dbReference type="EMBL" id="JBHLTC010000014">
    <property type="protein sequence ID" value="MFC0624917.1"/>
    <property type="molecule type" value="Genomic_DNA"/>
</dbReference>
<reference evidence="2 3" key="1">
    <citation type="submission" date="2024-09" db="EMBL/GenBank/DDBJ databases">
        <authorList>
            <person name="Sun Q."/>
            <person name="Mori K."/>
        </authorList>
    </citation>
    <scope>NUCLEOTIDE SEQUENCE [LARGE SCALE GENOMIC DNA]</scope>
    <source>
        <strain evidence="2 3">CGMCC 1.15906</strain>
    </source>
</reference>
<feature type="transmembrane region" description="Helical" evidence="1">
    <location>
        <begin position="182"/>
        <end position="204"/>
    </location>
</feature>
<gene>
    <name evidence="2" type="ORF">ACFFGN_12640</name>
</gene>
<feature type="transmembrane region" description="Helical" evidence="1">
    <location>
        <begin position="86"/>
        <end position="109"/>
    </location>
</feature>
<dbReference type="InterPro" id="IPR045782">
    <property type="entry name" value="TrbL_3"/>
</dbReference>
<evidence type="ECO:0000256" key="1">
    <source>
        <dbReference type="SAM" id="Phobius"/>
    </source>
</evidence>
<name>A0ABV6QMF1_9ACTN</name>
<feature type="transmembrane region" description="Helical" evidence="1">
    <location>
        <begin position="121"/>
        <end position="142"/>
    </location>
</feature>
<sequence length="300" mass="31839">MVASMIVLCSKYNPLSWPGCVTRKLGEAVDAVFAGFWNLIYKMFAGVIADAVGGVIKAVGSLWIYVPTLHASEGGNYSPVATVSFMRGQTLFLTAAVAVVAMIIGGARMAYQHHGESARELLRSMLTLVIVTLGGVAMVTVLTEAGDLLAKEFIDRAVQESGMGFAENLVKMIAGPMATQPMFTLPLIIVLGFAAVLMSFLQIIMMLVRNGMLILLVGILPLAAAATNTEMGKAWFKRCCGWLIAFIAYKPFAALIYATAIMLAGNQDSLVNVLTGLMMMALSIIALPALLRLVSPPGGS</sequence>
<dbReference type="RefSeq" id="WP_380046781.1">
    <property type="nucleotide sequence ID" value="NZ_JBHLTC010000014.1"/>
</dbReference>